<feature type="compositionally biased region" description="Polar residues" evidence="8">
    <location>
        <begin position="315"/>
        <end position="330"/>
    </location>
</feature>
<comment type="subcellular location">
    <subcellularLocation>
        <location evidence="1 7">Nucleus</location>
    </subcellularLocation>
</comment>
<comment type="similarity">
    <text evidence="2 7">Belongs to the SLD2 family.</text>
</comment>
<dbReference type="InterPro" id="IPR021110">
    <property type="entry name" value="DNA_rep_checkpnt_protein"/>
</dbReference>
<dbReference type="CDD" id="cd22289">
    <property type="entry name" value="RecQL4_SLD2_NTD"/>
    <property type="match status" value="1"/>
</dbReference>
<dbReference type="Proteomes" id="UP001497453">
    <property type="component" value="Chromosome 1"/>
</dbReference>
<keyword evidence="6 7" id="KW-0131">Cell cycle</keyword>
<feature type="compositionally biased region" description="Basic residues" evidence="8">
    <location>
        <begin position="135"/>
        <end position="149"/>
    </location>
</feature>
<accession>A0ABP1CHG9</accession>
<protein>
    <recommendedName>
        <fullName evidence="3 7">DNA replication regulator SLD2</fullName>
    </recommendedName>
</protein>
<dbReference type="Gene3D" id="1.10.10.1460">
    <property type="match status" value="1"/>
</dbReference>
<feature type="compositionally biased region" description="Acidic residues" evidence="8">
    <location>
        <begin position="513"/>
        <end position="527"/>
    </location>
</feature>
<comment type="function">
    <text evidence="7">Has a role in the initiation of DNA replication. Required at S-phase checkpoint.</text>
</comment>
<sequence>MDVATLRAEIKSWEREFKSQHGREPTIQEIKQLPAIAEKYKLYRKLSKNASSASSSSQVPLHPPSMPPKSKPRPSSSAILSKPRAVKTDGPPITSNPFSPAKKRIQHRDLSPTPSFSILPELTLSARANPFSTPRKNKDKSKLKPHAAKISRDPSPDPFPLIQPLMSTSMQPPPPPSSSSHSQPTSFVHLTPQDKSNGTSSAVTRARKRLRGEPVSPSPVKEKRARVITSQSTLNFVKGHVNGSRSSRLLLDEDSDLSDGPHGPGDDPIIEDASFIENTPMKPPVGGKAFIQLFEEAPARQNQDVIAARQRPIARSQSRVTKSIMNNGLSGSVADRNHRRNQSRALTPDSGDDEGESWAGGGKKIKALSLSVSASATTSANGRVSGVKPKVQKKRIPQALLPGKDDLWSAVGPSTAPKNNPPPELPKRTSGMKRTSSDIEMDGPENDNVPAISSTLASSKSRDKSKSGVQLPPSPPPTSKAGAQAKGKGKAKALQSVAAISRKKARLLKELGDSEDDDAENEDDSNEDANVKVVDWSWRHRHLSRDGSEPAPAGSDEDYDPTSRLLHPQASSTSFAPPVSTEVEGTCEINLPSDLQRVLALSPTHTNALVRDKAEEKVVKELLYGSREMHYDPKRGGIIWDVGEDDQSEGVEGGEDDWEGEPVPWEVGEL</sequence>
<dbReference type="PANTHER" id="PTHR28124:SF1">
    <property type="entry name" value="DNA REPLICATION REGULATOR SLD2"/>
    <property type="match status" value="1"/>
</dbReference>
<evidence type="ECO:0000313" key="10">
    <source>
        <dbReference type="Proteomes" id="UP001497453"/>
    </source>
</evidence>
<feature type="region of interest" description="Disordered" evidence="8">
    <location>
        <begin position="644"/>
        <end position="670"/>
    </location>
</feature>
<feature type="region of interest" description="Disordered" evidence="8">
    <location>
        <begin position="47"/>
        <end position="271"/>
    </location>
</feature>
<evidence type="ECO:0000313" key="9">
    <source>
        <dbReference type="EMBL" id="CAL1695141.1"/>
    </source>
</evidence>
<evidence type="ECO:0000256" key="5">
    <source>
        <dbReference type="ARBA" id="ARBA00023242"/>
    </source>
</evidence>
<evidence type="ECO:0000256" key="7">
    <source>
        <dbReference type="RuleBase" id="RU367067"/>
    </source>
</evidence>
<organism evidence="9 10">
    <name type="scientific">Somion occarium</name>
    <dbReference type="NCBI Taxonomy" id="3059160"/>
    <lineage>
        <taxon>Eukaryota</taxon>
        <taxon>Fungi</taxon>
        <taxon>Dikarya</taxon>
        <taxon>Basidiomycota</taxon>
        <taxon>Agaricomycotina</taxon>
        <taxon>Agaricomycetes</taxon>
        <taxon>Polyporales</taxon>
        <taxon>Cerrenaceae</taxon>
        <taxon>Somion</taxon>
    </lineage>
</organism>
<reference evidence="10" key="1">
    <citation type="submission" date="2024-04" db="EMBL/GenBank/DDBJ databases">
        <authorList>
            <person name="Shaw F."/>
            <person name="Minotto A."/>
        </authorList>
    </citation>
    <scope>NUCLEOTIDE SEQUENCE [LARGE SCALE GENOMIC DNA]</scope>
</reference>
<feature type="region of interest" description="Disordered" evidence="8">
    <location>
        <begin position="373"/>
        <end position="497"/>
    </location>
</feature>
<feature type="region of interest" description="Disordered" evidence="8">
    <location>
        <begin position="309"/>
        <end position="361"/>
    </location>
</feature>
<feature type="region of interest" description="Disordered" evidence="8">
    <location>
        <begin position="510"/>
        <end position="581"/>
    </location>
</feature>
<dbReference type="Pfam" id="PF11719">
    <property type="entry name" value="Drc1-Sld2"/>
    <property type="match status" value="1"/>
</dbReference>
<evidence type="ECO:0000256" key="2">
    <source>
        <dbReference type="ARBA" id="ARBA00007276"/>
    </source>
</evidence>
<evidence type="ECO:0000256" key="8">
    <source>
        <dbReference type="SAM" id="MobiDB-lite"/>
    </source>
</evidence>
<keyword evidence="4 7" id="KW-0235">DNA replication</keyword>
<evidence type="ECO:0000256" key="3">
    <source>
        <dbReference type="ARBA" id="ARBA00018363"/>
    </source>
</evidence>
<evidence type="ECO:0000256" key="6">
    <source>
        <dbReference type="ARBA" id="ARBA00023306"/>
    </source>
</evidence>
<dbReference type="InterPro" id="IPR040203">
    <property type="entry name" value="Sld2"/>
</dbReference>
<feature type="compositionally biased region" description="Polar residues" evidence="8">
    <location>
        <begin position="193"/>
        <end position="203"/>
    </location>
</feature>
<dbReference type="PANTHER" id="PTHR28124">
    <property type="entry name" value="DNA REPLICATION REGULATOR SLD2"/>
    <property type="match status" value="1"/>
</dbReference>
<gene>
    <name evidence="9" type="ORF">GFSPODELE1_LOCUS608</name>
</gene>
<keyword evidence="10" id="KW-1185">Reference proteome</keyword>
<dbReference type="EMBL" id="OZ037944">
    <property type="protein sequence ID" value="CAL1695141.1"/>
    <property type="molecule type" value="Genomic_DNA"/>
</dbReference>
<feature type="compositionally biased region" description="Acidic residues" evidence="8">
    <location>
        <begin position="644"/>
        <end position="660"/>
    </location>
</feature>
<keyword evidence="5 7" id="KW-0539">Nucleus</keyword>
<proteinExistence type="inferred from homology"/>
<name>A0ABP1CHG9_9APHY</name>
<evidence type="ECO:0000256" key="1">
    <source>
        <dbReference type="ARBA" id="ARBA00004123"/>
    </source>
</evidence>
<evidence type="ECO:0000256" key="4">
    <source>
        <dbReference type="ARBA" id="ARBA00022705"/>
    </source>
</evidence>